<feature type="compositionally biased region" description="Low complexity" evidence="1">
    <location>
        <begin position="471"/>
        <end position="480"/>
    </location>
</feature>
<feature type="region of interest" description="Disordered" evidence="1">
    <location>
        <begin position="1"/>
        <end position="25"/>
    </location>
</feature>
<feature type="compositionally biased region" description="Basic residues" evidence="1">
    <location>
        <begin position="517"/>
        <end position="528"/>
    </location>
</feature>
<feature type="region of interest" description="Disordered" evidence="1">
    <location>
        <begin position="304"/>
        <end position="529"/>
    </location>
</feature>
<dbReference type="EMBL" id="JBBXJM010000007">
    <property type="protein sequence ID" value="KAL1405111.1"/>
    <property type="molecule type" value="Genomic_DNA"/>
</dbReference>
<comment type="caution">
    <text evidence="2">The sequence shown here is derived from an EMBL/GenBank/DDBJ whole genome shotgun (WGS) entry which is preliminary data.</text>
</comment>
<feature type="compositionally biased region" description="Polar residues" evidence="1">
    <location>
        <begin position="409"/>
        <end position="427"/>
    </location>
</feature>
<feature type="compositionally biased region" description="Low complexity" evidence="1">
    <location>
        <begin position="312"/>
        <end position="327"/>
    </location>
</feature>
<sequence length="562" mass="58651">MTRAGAASLRLAMPPATDAASGPCTPLPYELARGIPRSLPFSAATPEPLTPDVSGLALLTPSPDDIVIRDTWTQDEVEVLETILARPPDALHFPPGAMPTPEVLDELARLVLRSFSRGTIPRTRTTQSQGVPVLVDAPVISSRPTRRSRTSASLSPSDSSMDADESAAGSTDSESIGSADSRPVLAVAAPAPLLPSPATSNSSASTVDNGAAPCDEAVRTFSLKTWHHSFTETRAKLATLALADTRLGAEVAERKLTRKERLARPGVKRVSSMDFLDNEDSDTPSEKTGRVLRLSTTLQRSAKEAVGLARTASLGPESGSPPLGGAETPPLSGGGGSFTLSPVTAEPLALGLGLGMGGRSLSRSSSRSDHGSRRPSLLQRGRSFTASDLEAELETQPVPTIGGDDASPRTPTISSFGGMVTVSSPSPAHSPAKRRASAPDTSVPRLLRSHSYEPKSGRTRGDERARRGEATELLAPPAAAFNHLGLGSAFEPAAPRQNGGHSSSSWDSDSDRDGHVVIKRPRQTRKGRLGALAMTALPAAAAEASGELRSPFEEKPNAMETA</sequence>
<feature type="compositionally biased region" description="Low complexity" evidence="1">
    <location>
        <begin position="150"/>
        <end position="170"/>
    </location>
</feature>
<accession>A0ABR3PRM3</accession>
<dbReference type="RefSeq" id="XP_069205055.1">
    <property type="nucleotide sequence ID" value="XM_069357118.1"/>
</dbReference>
<dbReference type="Proteomes" id="UP001565368">
    <property type="component" value="Unassembled WGS sequence"/>
</dbReference>
<evidence type="ECO:0000313" key="2">
    <source>
        <dbReference type="EMBL" id="KAL1405111.1"/>
    </source>
</evidence>
<reference evidence="2 3" key="1">
    <citation type="submission" date="2023-08" db="EMBL/GenBank/DDBJ databases">
        <title>Annotated Genome Sequence of Vanrija albida AlHP1.</title>
        <authorList>
            <person name="Herzog R."/>
        </authorList>
    </citation>
    <scope>NUCLEOTIDE SEQUENCE [LARGE SCALE GENOMIC DNA]</scope>
    <source>
        <strain evidence="2 3">AlHP1</strain>
    </source>
</reference>
<feature type="compositionally biased region" description="Basic and acidic residues" evidence="1">
    <location>
        <begin position="550"/>
        <end position="562"/>
    </location>
</feature>
<gene>
    <name evidence="2" type="ORF">Q8F55_008734</name>
</gene>
<protein>
    <submittedName>
        <fullName evidence="2">Uncharacterized protein</fullName>
    </submittedName>
</protein>
<evidence type="ECO:0000313" key="3">
    <source>
        <dbReference type="Proteomes" id="UP001565368"/>
    </source>
</evidence>
<name>A0ABR3PRM3_9TREE</name>
<feature type="region of interest" description="Disordered" evidence="1">
    <location>
        <begin position="541"/>
        <end position="562"/>
    </location>
</feature>
<feature type="compositionally biased region" description="Basic and acidic residues" evidence="1">
    <location>
        <begin position="450"/>
        <end position="470"/>
    </location>
</feature>
<dbReference type="GeneID" id="95989777"/>
<keyword evidence="3" id="KW-1185">Reference proteome</keyword>
<feature type="region of interest" description="Disordered" evidence="1">
    <location>
        <begin position="121"/>
        <end position="179"/>
    </location>
</feature>
<organism evidence="2 3">
    <name type="scientific">Vanrija albida</name>
    <dbReference type="NCBI Taxonomy" id="181172"/>
    <lineage>
        <taxon>Eukaryota</taxon>
        <taxon>Fungi</taxon>
        <taxon>Dikarya</taxon>
        <taxon>Basidiomycota</taxon>
        <taxon>Agaricomycotina</taxon>
        <taxon>Tremellomycetes</taxon>
        <taxon>Trichosporonales</taxon>
        <taxon>Trichosporonaceae</taxon>
        <taxon>Vanrija</taxon>
    </lineage>
</organism>
<proteinExistence type="predicted"/>
<evidence type="ECO:0000256" key="1">
    <source>
        <dbReference type="SAM" id="MobiDB-lite"/>
    </source>
</evidence>